<evidence type="ECO:0000259" key="12">
    <source>
        <dbReference type="Pfam" id="PF07715"/>
    </source>
</evidence>
<reference evidence="13" key="2">
    <citation type="submission" date="2021-04" db="EMBL/GenBank/DDBJ databases">
        <title>Isolation and genomic analysis of the ibuprofen-degrading bacterium Sphingomonas strain MPO218.</title>
        <authorList>
            <person name="Aulestia M."/>
            <person name="Flores A."/>
            <person name="Mangas E.L."/>
            <person name="Perez-Pulido A.J."/>
            <person name="Santero E."/>
            <person name="Camacho E.M."/>
        </authorList>
    </citation>
    <scope>NUCLEOTIDE SEQUENCE</scope>
    <source>
        <strain evidence="13">MPO218</strain>
    </source>
</reference>
<keyword evidence="3 8" id="KW-1134">Transmembrane beta strand</keyword>
<keyword evidence="5 9" id="KW-0798">TonB box</keyword>
<gene>
    <name evidence="13" type="ORF">HRJ34_17945</name>
</gene>
<dbReference type="SUPFAM" id="SSF56935">
    <property type="entry name" value="Porins"/>
    <property type="match status" value="1"/>
</dbReference>
<dbReference type="InterPro" id="IPR036942">
    <property type="entry name" value="Beta-barrel_TonB_sf"/>
</dbReference>
<dbReference type="PANTHER" id="PTHR47234:SF3">
    <property type="entry name" value="SECRETIN_TONB SHORT N-TERMINAL DOMAIN-CONTAINING PROTEIN"/>
    <property type="match status" value="1"/>
</dbReference>
<feature type="domain" description="TonB-dependent receptor plug" evidence="12">
    <location>
        <begin position="61"/>
        <end position="175"/>
    </location>
</feature>
<evidence type="ECO:0000256" key="2">
    <source>
        <dbReference type="ARBA" id="ARBA00022448"/>
    </source>
</evidence>
<dbReference type="Proteomes" id="UP000664914">
    <property type="component" value="Chromosome"/>
</dbReference>
<feature type="domain" description="TonB-dependent receptor-like beta-barrel" evidence="11">
    <location>
        <begin position="386"/>
        <end position="885"/>
    </location>
</feature>
<dbReference type="AlphaFoldDB" id="A0A975CZK7"/>
<dbReference type="RefSeq" id="WP_053000394.1">
    <property type="nucleotide sequence ID" value="NZ_CP059319.1"/>
</dbReference>
<dbReference type="Pfam" id="PF07715">
    <property type="entry name" value="Plug"/>
    <property type="match status" value="1"/>
</dbReference>
<evidence type="ECO:0000256" key="10">
    <source>
        <dbReference type="SAM" id="SignalP"/>
    </source>
</evidence>
<organism evidence="13 14">
    <name type="scientific">Rhizorhabdus wittichii</name>
    <dbReference type="NCBI Taxonomy" id="160791"/>
    <lineage>
        <taxon>Bacteria</taxon>
        <taxon>Pseudomonadati</taxon>
        <taxon>Pseudomonadota</taxon>
        <taxon>Alphaproteobacteria</taxon>
        <taxon>Sphingomonadales</taxon>
        <taxon>Sphingomonadaceae</taxon>
        <taxon>Rhizorhabdus</taxon>
    </lineage>
</organism>
<evidence type="ECO:0000256" key="4">
    <source>
        <dbReference type="ARBA" id="ARBA00022692"/>
    </source>
</evidence>
<evidence type="ECO:0000313" key="13">
    <source>
        <dbReference type="EMBL" id="QTH20222.1"/>
    </source>
</evidence>
<keyword evidence="13" id="KW-0675">Receptor</keyword>
<dbReference type="Gene3D" id="2.40.170.20">
    <property type="entry name" value="TonB-dependent receptor, beta-barrel domain"/>
    <property type="match status" value="1"/>
</dbReference>
<proteinExistence type="inferred from homology"/>
<dbReference type="PANTHER" id="PTHR47234">
    <property type="match status" value="1"/>
</dbReference>
<dbReference type="Gene3D" id="2.170.130.10">
    <property type="entry name" value="TonB-dependent receptor, plug domain"/>
    <property type="match status" value="1"/>
</dbReference>
<feature type="chain" id="PRO_5038123004" evidence="10">
    <location>
        <begin position="26"/>
        <end position="926"/>
    </location>
</feature>
<protein>
    <submittedName>
        <fullName evidence="13">TonB-dependent receptor</fullName>
    </submittedName>
</protein>
<dbReference type="PROSITE" id="PS52016">
    <property type="entry name" value="TONB_DEPENDENT_REC_3"/>
    <property type="match status" value="1"/>
</dbReference>
<dbReference type="InterPro" id="IPR012910">
    <property type="entry name" value="Plug_dom"/>
</dbReference>
<evidence type="ECO:0000256" key="3">
    <source>
        <dbReference type="ARBA" id="ARBA00022452"/>
    </source>
</evidence>
<sequence length="926" mass="98519">MASHLNILKSSAALAAIWITAPANAQINDTSRAPQSVETAEADEESAIVVTATRTNRTGYTAPTPTTILSLEHMNQAQPASLADFVNQLPALSGSVSPRNNNGTTNGGTAGANLLNLRNLGVNRTLALLDGRRVVASTLTGAVDVNLLPTALIKRVDVVTGGASAAWGSDAVAGVVNFVLDDRYQGLKGKISKGITQEGDGSTFQAELSGGMAFADGRGHIVVSGQYSDSGRARAQDRGWYSGSKLILNPGYTPANGAPQYMVARNVGLASATDNGLITAGPLRGTQFGPDGLALPTLFDFGYVAGLQSLGGSGEDQGGRIEISIPTKNYSAFGHVSYELTDAVEIFGEVGYGRSEADYLSVSYNRFGNLALSADNAYLDPAVRNALVAAGETGFRYGSSNIKFGQLAARNTREMERYLAGFKADVGGWNFNGYYQHGVSRIVSEVGNNPIAARYEKAANGVKLANGAIVCAVNADAVASNDDPACSPLNPFGAVPASDQARAYVFGTARQAIDIKQDVVAGTVAGEPVSTWAGPISIVIGAEYRRETFKATADAVSIANGFFTGNFKPSSGRISVKEMFGEVVVPLLKDVPFAQDVSFNGALRYTDYSMSGSVTTWKAGLTWEASREWRLRGVLSRDIRAPNLNDLFQGGQAFPLAVADPVANSSYATFVTVVGNRNLRPERADTLSVGIGYKPDWLPGLALSADYYDIKIKQAIVSLAAQNLIDGCYGTSPSLCQYISRSTTTNLITEVLTPGINFSRERTTGLDFEVNYRTSLGAGTFDISALANHVRRRTIDTGFRVYEYAGTMSENTAVPKWRGLVNASYRQGGTTLNLRERFIGAGKYTKEITVKDNHVKAAYYTDVTLSHEFQDVAGKPSLFLAIDNVFNQSPRVSPLILGPVHINVGTNGSLYDVLGRAFRVGFRFDL</sequence>
<evidence type="ECO:0000256" key="1">
    <source>
        <dbReference type="ARBA" id="ARBA00004571"/>
    </source>
</evidence>
<comment type="similarity">
    <text evidence="8 9">Belongs to the TonB-dependent receptor family.</text>
</comment>
<evidence type="ECO:0000256" key="9">
    <source>
        <dbReference type="RuleBase" id="RU003357"/>
    </source>
</evidence>
<keyword evidence="4 8" id="KW-0812">Transmembrane</keyword>
<dbReference type="InterPro" id="IPR000531">
    <property type="entry name" value="Beta-barrel_TonB"/>
</dbReference>
<keyword evidence="7 8" id="KW-0998">Cell outer membrane</keyword>
<keyword evidence="2 8" id="KW-0813">Transport</keyword>
<dbReference type="InterPro" id="IPR039426">
    <property type="entry name" value="TonB-dep_rcpt-like"/>
</dbReference>
<name>A0A975CZK7_9SPHN</name>
<dbReference type="GO" id="GO:0009279">
    <property type="term" value="C:cell outer membrane"/>
    <property type="evidence" value="ECO:0007669"/>
    <property type="project" value="UniProtKB-SubCell"/>
</dbReference>
<keyword evidence="6 8" id="KW-0472">Membrane</keyword>
<evidence type="ECO:0000256" key="6">
    <source>
        <dbReference type="ARBA" id="ARBA00023136"/>
    </source>
</evidence>
<evidence type="ECO:0000256" key="7">
    <source>
        <dbReference type="ARBA" id="ARBA00023237"/>
    </source>
</evidence>
<dbReference type="EMBL" id="CP059319">
    <property type="protein sequence ID" value="QTH20222.1"/>
    <property type="molecule type" value="Genomic_DNA"/>
</dbReference>
<evidence type="ECO:0000259" key="11">
    <source>
        <dbReference type="Pfam" id="PF00593"/>
    </source>
</evidence>
<comment type="subcellular location">
    <subcellularLocation>
        <location evidence="1 8">Cell outer membrane</location>
        <topology evidence="1 8">Multi-pass membrane protein</topology>
    </subcellularLocation>
</comment>
<evidence type="ECO:0000256" key="5">
    <source>
        <dbReference type="ARBA" id="ARBA00023077"/>
    </source>
</evidence>
<evidence type="ECO:0000256" key="8">
    <source>
        <dbReference type="PROSITE-ProRule" id="PRU01360"/>
    </source>
</evidence>
<evidence type="ECO:0000313" key="14">
    <source>
        <dbReference type="Proteomes" id="UP000664914"/>
    </source>
</evidence>
<dbReference type="Pfam" id="PF00593">
    <property type="entry name" value="TonB_dep_Rec_b-barrel"/>
    <property type="match status" value="1"/>
</dbReference>
<dbReference type="InterPro" id="IPR037066">
    <property type="entry name" value="Plug_dom_sf"/>
</dbReference>
<keyword evidence="10" id="KW-0732">Signal</keyword>
<reference evidence="13" key="1">
    <citation type="submission" date="2020-07" db="EMBL/GenBank/DDBJ databases">
        <authorList>
            <person name="Camacho E."/>
        </authorList>
    </citation>
    <scope>NUCLEOTIDE SEQUENCE</scope>
    <source>
        <strain evidence="13">MPO218</strain>
    </source>
</reference>
<accession>A0A975CZK7</accession>
<feature type="signal peptide" evidence="10">
    <location>
        <begin position="1"/>
        <end position="25"/>
    </location>
</feature>